<protein>
    <submittedName>
        <fullName evidence="1">Uncharacterized protein</fullName>
    </submittedName>
</protein>
<evidence type="ECO:0000313" key="1">
    <source>
        <dbReference type="EMBL" id="CAI8737452.1"/>
    </source>
</evidence>
<proteinExistence type="predicted"/>
<keyword evidence="2" id="KW-1185">Reference proteome</keyword>
<name>A0ABN8X2Q7_9GAMM</name>
<sequence>MPRVEHDRPRFVAGLVHRLRRFVKAALDVGGLDMNAGQPSRQQFKRPIAYFDSGRSDDKQPLPEAAVRLNRIDVQFIPGRPPGRYVDLRKSGESESELKKFRNDAWERPIYRDKCQKPGQRDEQAAVSGYVTSEFRGEHRVRSRIKLGYEQSEGKSCPP</sequence>
<accession>A0ABN8X2Q7</accession>
<dbReference type="EMBL" id="OX458333">
    <property type="protein sequence ID" value="CAI8737452.1"/>
    <property type="molecule type" value="Genomic_DNA"/>
</dbReference>
<gene>
    <name evidence="1" type="ORF">MSZNOR_0400</name>
</gene>
<dbReference type="Proteomes" id="UP001162030">
    <property type="component" value="Chromosome"/>
</dbReference>
<reference evidence="1 2" key="1">
    <citation type="submission" date="2023-03" db="EMBL/GenBank/DDBJ databases">
        <authorList>
            <person name="Pearce D."/>
        </authorList>
    </citation>
    <scope>NUCLEOTIDE SEQUENCE [LARGE SCALE GENOMIC DNA]</scope>
    <source>
        <strain evidence="1">Msz</strain>
    </source>
</reference>
<organism evidence="1 2">
    <name type="scientific">Methylocaldum szegediense</name>
    <dbReference type="NCBI Taxonomy" id="73780"/>
    <lineage>
        <taxon>Bacteria</taxon>
        <taxon>Pseudomonadati</taxon>
        <taxon>Pseudomonadota</taxon>
        <taxon>Gammaproteobacteria</taxon>
        <taxon>Methylococcales</taxon>
        <taxon>Methylococcaceae</taxon>
        <taxon>Methylocaldum</taxon>
    </lineage>
</organism>
<evidence type="ECO:0000313" key="2">
    <source>
        <dbReference type="Proteomes" id="UP001162030"/>
    </source>
</evidence>